<proteinExistence type="predicted"/>
<protein>
    <submittedName>
        <fullName evidence="2">YD repeat-containing protein</fullName>
    </submittedName>
</protein>
<evidence type="ECO:0000313" key="2">
    <source>
        <dbReference type="EMBL" id="PTX60433.1"/>
    </source>
</evidence>
<sequence>MKKLIALCFLFAFIVSCSSNDDIVAQEEQNTETPVQEPVNTILRPSKISKMDSYWVYEYEGNRVTKIEEFDVDNTNPQEVYEFNYDSSNNLISVLRNFNDDLGFIFENGIATRNLILPFSWNSSYENTRDYTYNNQTQLTSSVNSLWFTDYNTSLWNETHEKQYTYDANGNLLEKEYISTNVNYSTKYIYDDKNHPFKYIDPRVNLFLKLPNALTPNDTYVDLEIFSSLDEIQSFNNNIIEFRNANNVLLGEYTIIYNEHDYPIEIHPGNGSISRRIYIEYEEFPE</sequence>
<feature type="signal peptide" evidence="1">
    <location>
        <begin position="1"/>
        <end position="21"/>
    </location>
</feature>
<dbReference type="AlphaFoldDB" id="A0A2T6BWJ2"/>
<accession>A0A2T6BWJ2</accession>
<keyword evidence="1" id="KW-0732">Signal</keyword>
<feature type="chain" id="PRO_5015406864" evidence="1">
    <location>
        <begin position="22"/>
        <end position="286"/>
    </location>
</feature>
<keyword evidence="3" id="KW-1185">Reference proteome</keyword>
<organism evidence="2 3">
    <name type="scientific">Kordia periserrulae</name>
    <dbReference type="NCBI Taxonomy" id="701523"/>
    <lineage>
        <taxon>Bacteria</taxon>
        <taxon>Pseudomonadati</taxon>
        <taxon>Bacteroidota</taxon>
        <taxon>Flavobacteriia</taxon>
        <taxon>Flavobacteriales</taxon>
        <taxon>Flavobacteriaceae</taxon>
        <taxon>Kordia</taxon>
    </lineage>
</organism>
<evidence type="ECO:0000256" key="1">
    <source>
        <dbReference type="SAM" id="SignalP"/>
    </source>
</evidence>
<dbReference type="RefSeq" id="WP_108115379.1">
    <property type="nucleotide sequence ID" value="NZ_QBKT01000006.1"/>
</dbReference>
<dbReference type="PROSITE" id="PS51257">
    <property type="entry name" value="PROKAR_LIPOPROTEIN"/>
    <property type="match status" value="1"/>
</dbReference>
<evidence type="ECO:0000313" key="3">
    <source>
        <dbReference type="Proteomes" id="UP000244090"/>
    </source>
</evidence>
<gene>
    <name evidence="2" type="ORF">C8N46_10677</name>
</gene>
<name>A0A2T6BWJ2_9FLAO</name>
<dbReference type="Gene3D" id="2.180.10.10">
    <property type="entry name" value="RHS repeat-associated core"/>
    <property type="match status" value="1"/>
</dbReference>
<dbReference type="Proteomes" id="UP000244090">
    <property type="component" value="Unassembled WGS sequence"/>
</dbReference>
<comment type="caution">
    <text evidence="2">The sequence shown here is derived from an EMBL/GenBank/DDBJ whole genome shotgun (WGS) entry which is preliminary data.</text>
</comment>
<dbReference type="EMBL" id="QBKT01000006">
    <property type="protein sequence ID" value="PTX60433.1"/>
    <property type="molecule type" value="Genomic_DNA"/>
</dbReference>
<dbReference type="OrthoDB" id="1444189at2"/>
<reference evidence="2 3" key="1">
    <citation type="submission" date="2018-04" db="EMBL/GenBank/DDBJ databases">
        <title>Genomic Encyclopedia of Archaeal and Bacterial Type Strains, Phase II (KMG-II): from individual species to whole genera.</title>
        <authorList>
            <person name="Goeker M."/>
        </authorList>
    </citation>
    <scope>NUCLEOTIDE SEQUENCE [LARGE SCALE GENOMIC DNA]</scope>
    <source>
        <strain evidence="2 3">DSM 25731</strain>
    </source>
</reference>